<evidence type="ECO:0000313" key="3">
    <source>
        <dbReference type="Proteomes" id="UP000663908"/>
    </source>
</evidence>
<organism evidence="2 3">
    <name type="scientific">Streptomyces cyanogenus</name>
    <dbReference type="NCBI Taxonomy" id="80860"/>
    <lineage>
        <taxon>Bacteria</taxon>
        <taxon>Bacillati</taxon>
        <taxon>Actinomycetota</taxon>
        <taxon>Actinomycetes</taxon>
        <taxon>Kitasatosporales</taxon>
        <taxon>Streptomycetaceae</taxon>
        <taxon>Streptomyces</taxon>
    </lineage>
</organism>
<proteinExistence type="predicted"/>
<dbReference type="EMBL" id="CP071839">
    <property type="protein sequence ID" value="QTD98383.1"/>
    <property type="molecule type" value="Genomic_DNA"/>
</dbReference>
<dbReference type="RefSeq" id="WP_208032116.1">
    <property type="nucleotide sequence ID" value="NZ_CP071839.1"/>
</dbReference>
<accession>A0ABX7TRY3</accession>
<name>A0ABX7TRY3_STRCY</name>
<protein>
    <submittedName>
        <fullName evidence="2">Uncharacterized protein</fullName>
    </submittedName>
</protein>
<keyword evidence="3" id="KW-1185">Reference proteome</keyword>
<feature type="compositionally biased region" description="Gly residues" evidence="1">
    <location>
        <begin position="151"/>
        <end position="162"/>
    </location>
</feature>
<evidence type="ECO:0000256" key="1">
    <source>
        <dbReference type="SAM" id="MobiDB-lite"/>
    </source>
</evidence>
<sequence length="162" mass="17365">MEIAELTPAERRVRDAFPLGEGVDFRQDRDEDPEQGGSWGPERTLRAEVLRELLLDGPVREGRIAGLKVTGARITGRLDLKYGTVGHPVRLRSCHFEEAPDLYGAQVGALVLSDSALRGCPGRSSGPLHGRGLPRPPRDLTPSPVRRGGRRAGGVTGCGTGP</sequence>
<gene>
    <name evidence="2" type="ORF">S1361_13570</name>
</gene>
<feature type="region of interest" description="Disordered" evidence="1">
    <location>
        <begin position="121"/>
        <end position="162"/>
    </location>
</feature>
<reference evidence="2 3" key="1">
    <citation type="submission" date="2021-03" db="EMBL/GenBank/DDBJ databases">
        <title>Complete genome sequence of Streptomyces cyanogenus S136, producer of anticancer angucycline landomycin A.</title>
        <authorList>
            <person name="Hrab P."/>
            <person name="Ruckert C."/>
            <person name="Busche T."/>
            <person name="Ostash I."/>
            <person name="Kalinowski J."/>
            <person name="Fedorenko V."/>
            <person name="Yushchuk O."/>
            <person name="Ostash B."/>
        </authorList>
    </citation>
    <scope>NUCLEOTIDE SEQUENCE [LARGE SCALE GENOMIC DNA]</scope>
    <source>
        <strain evidence="2 3">S136</strain>
    </source>
</reference>
<dbReference type="Proteomes" id="UP000663908">
    <property type="component" value="Chromosome"/>
</dbReference>
<feature type="region of interest" description="Disordered" evidence="1">
    <location>
        <begin position="22"/>
        <end position="43"/>
    </location>
</feature>
<evidence type="ECO:0000313" key="2">
    <source>
        <dbReference type="EMBL" id="QTD98383.1"/>
    </source>
</evidence>